<proteinExistence type="predicted"/>
<reference evidence="2 3" key="1">
    <citation type="submission" date="2021-06" db="EMBL/GenBank/DDBJ databases">
        <title>Chromosome-level genome assembly of the red-tail catfish (Hemibagrus wyckioides).</title>
        <authorList>
            <person name="Shao F."/>
        </authorList>
    </citation>
    <scope>NUCLEOTIDE SEQUENCE [LARGE SCALE GENOMIC DNA]</scope>
    <source>
        <strain evidence="2">EC202008001</strain>
        <tissue evidence="2">Blood</tissue>
    </source>
</reference>
<protein>
    <submittedName>
        <fullName evidence="2">Uncharacterized protein</fullName>
    </submittedName>
</protein>
<feature type="region of interest" description="Disordered" evidence="1">
    <location>
        <begin position="102"/>
        <end position="145"/>
    </location>
</feature>
<evidence type="ECO:0000256" key="1">
    <source>
        <dbReference type="SAM" id="MobiDB-lite"/>
    </source>
</evidence>
<keyword evidence="3" id="KW-1185">Reference proteome</keyword>
<sequence>MQPNPYQTYGPDDVEGGEEDPYAGYGTHHSYYQPNYPEPRPVGPEEPIACQACRVMIFTVTKVFRNAKRVVLFLGGRSFSSRTPLSFSPGVRYLLFDPIPESCRTSDGDREGERDRLGGVVKETDISGHGKRKEREAGELQEALS</sequence>
<organism evidence="2 3">
    <name type="scientific">Hemibagrus wyckioides</name>
    <dbReference type="NCBI Taxonomy" id="337641"/>
    <lineage>
        <taxon>Eukaryota</taxon>
        <taxon>Metazoa</taxon>
        <taxon>Chordata</taxon>
        <taxon>Craniata</taxon>
        <taxon>Vertebrata</taxon>
        <taxon>Euteleostomi</taxon>
        <taxon>Actinopterygii</taxon>
        <taxon>Neopterygii</taxon>
        <taxon>Teleostei</taxon>
        <taxon>Ostariophysi</taxon>
        <taxon>Siluriformes</taxon>
        <taxon>Bagridae</taxon>
        <taxon>Hemibagrus</taxon>
    </lineage>
</organism>
<dbReference type="OrthoDB" id="9396806at2759"/>
<dbReference type="Proteomes" id="UP000824219">
    <property type="component" value="Linkage Group LG14"/>
</dbReference>
<feature type="compositionally biased region" description="Basic and acidic residues" evidence="1">
    <location>
        <begin position="104"/>
        <end position="138"/>
    </location>
</feature>
<evidence type="ECO:0000313" key="3">
    <source>
        <dbReference type="Proteomes" id="UP000824219"/>
    </source>
</evidence>
<feature type="region of interest" description="Disordered" evidence="1">
    <location>
        <begin position="1"/>
        <end position="45"/>
    </location>
</feature>
<gene>
    <name evidence="2" type="ORF">KOW79_012569</name>
</gene>
<accession>A0A9D3NNQ1</accession>
<dbReference type="EMBL" id="JAHKSW010000014">
    <property type="protein sequence ID" value="KAG7324553.1"/>
    <property type="molecule type" value="Genomic_DNA"/>
</dbReference>
<evidence type="ECO:0000313" key="2">
    <source>
        <dbReference type="EMBL" id="KAG7324553.1"/>
    </source>
</evidence>
<feature type="compositionally biased region" description="Acidic residues" evidence="1">
    <location>
        <begin position="12"/>
        <end position="21"/>
    </location>
</feature>
<comment type="caution">
    <text evidence="2">The sequence shown here is derived from an EMBL/GenBank/DDBJ whole genome shotgun (WGS) entry which is preliminary data.</text>
</comment>
<name>A0A9D3NNQ1_9TELE</name>
<dbReference type="AlphaFoldDB" id="A0A9D3NNQ1"/>